<accession>A0ABQ6GLJ6</accession>
<evidence type="ECO:0000313" key="3">
    <source>
        <dbReference type="Proteomes" id="UP001157114"/>
    </source>
</evidence>
<dbReference type="Proteomes" id="UP001157114">
    <property type="component" value="Unassembled WGS sequence"/>
</dbReference>
<proteinExistence type="predicted"/>
<keyword evidence="1" id="KW-0175">Coiled coil</keyword>
<evidence type="ECO:0000256" key="1">
    <source>
        <dbReference type="SAM" id="Coils"/>
    </source>
</evidence>
<name>A0ABQ6GLJ6_9BACL</name>
<comment type="caution">
    <text evidence="2">The sequence shown here is derived from an EMBL/GenBank/DDBJ whole genome shotgun (WGS) entry which is preliminary data.</text>
</comment>
<sequence length="89" mass="10613">MNKAQKTETARMPEYRISQSESMQYKLLYQIRMGNMSANELDKLQFLCKQELHQLRSELDVMLQELRDMNEQMQGNKEHMEKDKESIAA</sequence>
<keyword evidence="3" id="KW-1185">Reference proteome</keyword>
<evidence type="ECO:0000313" key="2">
    <source>
        <dbReference type="EMBL" id="GLX70457.1"/>
    </source>
</evidence>
<dbReference type="EMBL" id="BSSQ01000019">
    <property type="protein sequence ID" value="GLX70457.1"/>
    <property type="molecule type" value="Genomic_DNA"/>
</dbReference>
<feature type="coiled-coil region" evidence="1">
    <location>
        <begin position="52"/>
        <end position="83"/>
    </location>
</feature>
<reference evidence="2 3" key="1">
    <citation type="submission" date="2023-03" db="EMBL/GenBank/DDBJ databases">
        <title>Draft genome sequence of the bacteria which degrade cell wall of Tricholomamatutake.</title>
        <authorList>
            <person name="Konishi Y."/>
            <person name="Fukuta Y."/>
            <person name="Shirasaka N."/>
        </authorList>
    </citation>
    <scope>NUCLEOTIDE SEQUENCE [LARGE SCALE GENOMIC DNA]</scope>
    <source>
        <strain evidence="3">mu1</strain>
    </source>
</reference>
<organism evidence="2 3">
    <name type="scientific">Paenibacillus glycanilyticus</name>
    <dbReference type="NCBI Taxonomy" id="126569"/>
    <lineage>
        <taxon>Bacteria</taxon>
        <taxon>Bacillati</taxon>
        <taxon>Bacillota</taxon>
        <taxon>Bacilli</taxon>
        <taxon>Bacillales</taxon>
        <taxon>Paenibacillaceae</taxon>
        <taxon>Paenibacillus</taxon>
    </lineage>
</organism>
<dbReference type="RefSeq" id="WP_284241227.1">
    <property type="nucleotide sequence ID" value="NZ_BSSQ01000019.1"/>
</dbReference>
<gene>
    <name evidence="2" type="ORF">MU1_48030</name>
</gene>
<protein>
    <submittedName>
        <fullName evidence="2">Uncharacterized protein</fullName>
    </submittedName>
</protein>